<comment type="caution">
    <text evidence="1">The sequence shown here is derived from an EMBL/GenBank/DDBJ whole genome shotgun (WGS) entry which is preliminary data.</text>
</comment>
<organism evidence="1 2">
    <name type="scientific">Gryllotalpicola reticulitermitis</name>
    <dbReference type="NCBI Taxonomy" id="1184153"/>
    <lineage>
        <taxon>Bacteria</taxon>
        <taxon>Bacillati</taxon>
        <taxon>Actinomycetota</taxon>
        <taxon>Actinomycetes</taxon>
        <taxon>Micrococcales</taxon>
        <taxon>Microbacteriaceae</taxon>
        <taxon>Gryllotalpicola</taxon>
    </lineage>
</organism>
<name>A0ABV8QAS1_9MICO</name>
<dbReference type="EMBL" id="JBHSCN010000006">
    <property type="protein sequence ID" value="MFC4244551.1"/>
    <property type="molecule type" value="Genomic_DNA"/>
</dbReference>
<proteinExistence type="predicted"/>
<gene>
    <name evidence="1" type="ORF">ACFOYW_14330</name>
</gene>
<protein>
    <submittedName>
        <fullName evidence="1">Uncharacterized protein</fullName>
    </submittedName>
</protein>
<dbReference type="RefSeq" id="WP_390230261.1">
    <property type="nucleotide sequence ID" value="NZ_JBHSCN010000006.1"/>
</dbReference>
<reference evidence="2" key="1">
    <citation type="journal article" date="2019" name="Int. J. Syst. Evol. Microbiol.">
        <title>The Global Catalogue of Microorganisms (GCM) 10K type strain sequencing project: providing services to taxonomists for standard genome sequencing and annotation.</title>
        <authorList>
            <consortium name="The Broad Institute Genomics Platform"/>
            <consortium name="The Broad Institute Genome Sequencing Center for Infectious Disease"/>
            <person name="Wu L."/>
            <person name="Ma J."/>
        </authorList>
    </citation>
    <scope>NUCLEOTIDE SEQUENCE [LARGE SCALE GENOMIC DNA]</scope>
    <source>
        <strain evidence="2">CGMCC 1.10363</strain>
    </source>
</reference>
<accession>A0ABV8QAS1</accession>
<sequence>MGERPEVEQQHVRRHGIERTLLDAVIPAWEAGLLKIVEIPCRGTFNRRVGEHGLLVTVETRADDERYREALSLFR</sequence>
<keyword evidence="2" id="KW-1185">Reference proteome</keyword>
<evidence type="ECO:0000313" key="1">
    <source>
        <dbReference type="EMBL" id="MFC4244551.1"/>
    </source>
</evidence>
<evidence type="ECO:0000313" key="2">
    <source>
        <dbReference type="Proteomes" id="UP001595900"/>
    </source>
</evidence>
<dbReference type="Proteomes" id="UP001595900">
    <property type="component" value="Unassembled WGS sequence"/>
</dbReference>